<evidence type="ECO:0000313" key="6">
    <source>
        <dbReference type="Proteomes" id="UP001161325"/>
    </source>
</evidence>
<protein>
    <recommendedName>
        <fullName evidence="4">HTH tetR-type domain-containing protein</fullName>
    </recommendedName>
</protein>
<name>A0AA37QCU9_9BACT</name>
<dbReference type="AlphaFoldDB" id="A0AA37QCU9"/>
<dbReference type="PANTHER" id="PTHR30055:SF226">
    <property type="entry name" value="HTH-TYPE TRANSCRIPTIONAL REGULATOR PKSA"/>
    <property type="match status" value="1"/>
</dbReference>
<dbReference type="PANTHER" id="PTHR30055">
    <property type="entry name" value="HTH-TYPE TRANSCRIPTIONAL REGULATOR RUTR"/>
    <property type="match status" value="1"/>
</dbReference>
<dbReference type="GO" id="GO:0003700">
    <property type="term" value="F:DNA-binding transcription factor activity"/>
    <property type="evidence" value="ECO:0007669"/>
    <property type="project" value="TreeGrafter"/>
</dbReference>
<dbReference type="RefSeq" id="WP_284348416.1">
    <property type="nucleotide sequence ID" value="NZ_BRXS01000001.1"/>
</dbReference>
<keyword evidence="6" id="KW-1185">Reference proteome</keyword>
<dbReference type="SUPFAM" id="SSF46689">
    <property type="entry name" value="Homeodomain-like"/>
    <property type="match status" value="1"/>
</dbReference>
<organism evidence="5 6">
    <name type="scientific">Roseisolibacter agri</name>
    <dbReference type="NCBI Taxonomy" id="2014610"/>
    <lineage>
        <taxon>Bacteria</taxon>
        <taxon>Pseudomonadati</taxon>
        <taxon>Gemmatimonadota</taxon>
        <taxon>Gemmatimonadia</taxon>
        <taxon>Gemmatimonadales</taxon>
        <taxon>Gemmatimonadaceae</taxon>
        <taxon>Roseisolibacter</taxon>
    </lineage>
</organism>
<dbReference type="Pfam" id="PF00440">
    <property type="entry name" value="TetR_N"/>
    <property type="match status" value="1"/>
</dbReference>
<dbReference type="InterPro" id="IPR001647">
    <property type="entry name" value="HTH_TetR"/>
</dbReference>
<proteinExistence type="predicted"/>
<keyword evidence="1 2" id="KW-0238">DNA-binding</keyword>
<dbReference type="PROSITE" id="PS50977">
    <property type="entry name" value="HTH_TETR_2"/>
    <property type="match status" value="1"/>
</dbReference>
<sequence length="243" mass="26550">MENRESRCRILDAAARVYALLGFRGATTRRIAEAAGVNEVTLFRTFGSKEALIAEALRARANAPVEALALPADPVDPERELTAWATAHLAELRASRALIRQAMSDAEQRPEVAPCVSSGWCAADGALRQYLVRLAELGFLEVEAPVTGPALARYEEVLVGGAMLMASLFSDAMGRDMMPEMFPQPADRAPALYVRLFLRSVGYRAMERDSARGTEHGTEHGTERDALQTGDGRPRPRARRRAS</sequence>
<dbReference type="Proteomes" id="UP001161325">
    <property type="component" value="Unassembled WGS sequence"/>
</dbReference>
<dbReference type="InterPro" id="IPR009057">
    <property type="entry name" value="Homeodomain-like_sf"/>
</dbReference>
<dbReference type="InterPro" id="IPR050109">
    <property type="entry name" value="HTH-type_TetR-like_transc_reg"/>
</dbReference>
<dbReference type="Gene3D" id="1.10.357.10">
    <property type="entry name" value="Tetracycline Repressor, domain 2"/>
    <property type="match status" value="1"/>
</dbReference>
<feature type="DNA-binding region" description="H-T-H motif" evidence="2">
    <location>
        <begin position="27"/>
        <end position="46"/>
    </location>
</feature>
<feature type="domain" description="HTH tetR-type" evidence="4">
    <location>
        <begin position="4"/>
        <end position="64"/>
    </location>
</feature>
<dbReference type="PRINTS" id="PR00455">
    <property type="entry name" value="HTHTETR"/>
</dbReference>
<dbReference type="GO" id="GO:0000976">
    <property type="term" value="F:transcription cis-regulatory region binding"/>
    <property type="evidence" value="ECO:0007669"/>
    <property type="project" value="TreeGrafter"/>
</dbReference>
<feature type="compositionally biased region" description="Basic and acidic residues" evidence="3">
    <location>
        <begin position="209"/>
        <end position="226"/>
    </location>
</feature>
<comment type="caution">
    <text evidence="5">The sequence shown here is derived from an EMBL/GenBank/DDBJ whole genome shotgun (WGS) entry which is preliminary data.</text>
</comment>
<gene>
    <name evidence="5" type="ORF">rosag_04830</name>
</gene>
<evidence type="ECO:0000256" key="3">
    <source>
        <dbReference type="SAM" id="MobiDB-lite"/>
    </source>
</evidence>
<evidence type="ECO:0000259" key="4">
    <source>
        <dbReference type="PROSITE" id="PS50977"/>
    </source>
</evidence>
<feature type="region of interest" description="Disordered" evidence="3">
    <location>
        <begin position="209"/>
        <end position="243"/>
    </location>
</feature>
<evidence type="ECO:0000256" key="2">
    <source>
        <dbReference type="PROSITE-ProRule" id="PRU00335"/>
    </source>
</evidence>
<dbReference type="EMBL" id="BRXS01000001">
    <property type="protein sequence ID" value="GLC23970.1"/>
    <property type="molecule type" value="Genomic_DNA"/>
</dbReference>
<reference evidence="5" key="1">
    <citation type="submission" date="2022-08" db="EMBL/GenBank/DDBJ databases">
        <title>Draft genome sequencing of Roseisolibacter agri AW1220.</title>
        <authorList>
            <person name="Tobiishi Y."/>
            <person name="Tonouchi A."/>
        </authorList>
    </citation>
    <scope>NUCLEOTIDE SEQUENCE</scope>
    <source>
        <strain evidence="5">AW1220</strain>
    </source>
</reference>
<evidence type="ECO:0000256" key="1">
    <source>
        <dbReference type="ARBA" id="ARBA00023125"/>
    </source>
</evidence>
<accession>A0AA37QCU9</accession>
<evidence type="ECO:0000313" key="5">
    <source>
        <dbReference type="EMBL" id="GLC23970.1"/>
    </source>
</evidence>